<feature type="compositionally biased region" description="Basic and acidic residues" evidence="1">
    <location>
        <begin position="317"/>
        <end position="326"/>
    </location>
</feature>
<feature type="domain" description="Protein kinase" evidence="2">
    <location>
        <begin position="426"/>
        <end position="683"/>
    </location>
</feature>
<dbReference type="PROSITE" id="PS00108">
    <property type="entry name" value="PROTEIN_KINASE_ST"/>
    <property type="match status" value="1"/>
</dbReference>
<dbReference type="InterPro" id="IPR000719">
    <property type="entry name" value="Prot_kinase_dom"/>
</dbReference>
<dbReference type="Proteomes" id="UP000620124">
    <property type="component" value="Unassembled WGS sequence"/>
</dbReference>
<dbReference type="OrthoDB" id="3260205at2759"/>
<keyword evidence="4" id="KW-1185">Reference proteome</keyword>
<dbReference type="Pfam" id="PF07714">
    <property type="entry name" value="PK_Tyr_Ser-Thr"/>
    <property type="match status" value="1"/>
</dbReference>
<dbReference type="SUPFAM" id="SSF56112">
    <property type="entry name" value="Protein kinase-like (PK-like)"/>
    <property type="match status" value="1"/>
</dbReference>
<dbReference type="InterPro" id="IPR011009">
    <property type="entry name" value="Kinase-like_dom_sf"/>
</dbReference>
<keyword evidence="3" id="KW-0808">Transferase</keyword>
<proteinExistence type="predicted"/>
<accession>A0A8H6WRL5</accession>
<feature type="compositionally biased region" description="Polar residues" evidence="1">
    <location>
        <begin position="142"/>
        <end position="160"/>
    </location>
</feature>
<dbReference type="InterPro" id="IPR008271">
    <property type="entry name" value="Ser/Thr_kinase_AS"/>
</dbReference>
<comment type="caution">
    <text evidence="3">The sequence shown here is derived from an EMBL/GenBank/DDBJ whole genome shotgun (WGS) entry which is preliminary data.</text>
</comment>
<feature type="region of interest" description="Disordered" evidence="1">
    <location>
        <begin position="105"/>
        <end position="125"/>
    </location>
</feature>
<dbReference type="InterPro" id="IPR001245">
    <property type="entry name" value="Ser-Thr/Tyr_kinase_cat_dom"/>
</dbReference>
<evidence type="ECO:0000256" key="1">
    <source>
        <dbReference type="SAM" id="MobiDB-lite"/>
    </source>
</evidence>
<organism evidence="3 4">
    <name type="scientific">Mycena venus</name>
    <dbReference type="NCBI Taxonomy" id="2733690"/>
    <lineage>
        <taxon>Eukaryota</taxon>
        <taxon>Fungi</taxon>
        <taxon>Dikarya</taxon>
        <taxon>Basidiomycota</taxon>
        <taxon>Agaricomycotina</taxon>
        <taxon>Agaricomycetes</taxon>
        <taxon>Agaricomycetidae</taxon>
        <taxon>Agaricales</taxon>
        <taxon>Marasmiineae</taxon>
        <taxon>Mycenaceae</taxon>
        <taxon>Mycena</taxon>
    </lineage>
</organism>
<reference evidence="3" key="1">
    <citation type="submission" date="2020-05" db="EMBL/GenBank/DDBJ databases">
        <title>Mycena genomes resolve the evolution of fungal bioluminescence.</title>
        <authorList>
            <person name="Tsai I.J."/>
        </authorList>
    </citation>
    <scope>NUCLEOTIDE SEQUENCE</scope>
    <source>
        <strain evidence="3">CCC161011</strain>
    </source>
</reference>
<dbReference type="SMART" id="SM00220">
    <property type="entry name" value="S_TKc"/>
    <property type="match status" value="1"/>
</dbReference>
<feature type="region of interest" description="Disordered" evidence="1">
    <location>
        <begin position="142"/>
        <end position="165"/>
    </location>
</feature>
<dbReference type="PROSITE" id="PS50011">
    <property type="entry name" value="PROTEIN_KINASE_DOM"/>
    <property type="match status" value="1"/>
</dbReference>
<feature type="region of interest" description="Disordered" evidence="1">
    <location>
        <begin position="317"/>
        <end position="340"/>
    </location>
</feature>
<gene>
    <name evidence="3" type="ORF">MVEN_02552000</name>
</gene>
<dbReference type="InterPro" id="IPR051681">
    <property type="entry name" value="Ser/Thr_Kinases-Pseudokinases"/>
</dbReference>
<evidence type="ECO:0000313" key="3">
    <source>
        <dbReference type="EMBL" id="KAF7328364.1"/>
    </source>
</evidence>
<dbReference type="GO" id="GO:0005524">
    <property type="term" value="F:ATP binding"/>
    <property type="evidence" value="ECO:0007669"/>
    <property type="project" value="InterPro"/>
</dbReference>
<evidence type="ECO:0000313" key="4">
    <source>
        <dbReference type="Proteomes" id="UP000620124"/>
    </source>
</evidence>
<dbReference type="PANTHER" id="PTHR44329">
    <property type="entry name" value="SERINE/THREONINE-PROTEIN KINASE TNNI3K-RELATED"/>
    <property type="match status" value="1"/>
</dbReference>
<evidence type="ECO:0000259" key="2">
    <source>
        <dbReference type="PROSITE" id="PS50011"/>
    </source>
</evidence>
<keyword evidence="3" id="KW-0418">Kinase</keyword>
<dbReference type="Gene3D" id="1.10.510.10">
    <property type="entry name" value="Transferase(Phosphotransferase) domain 1"/>
    <property type="match status" value="1"/>
</dbReference>
<dbReference type="GO" id="GO:0004674">
    <property type="term" value="F:protein serine/threonine kinase activity"/>
    <property type="evidence" value="ECO:0007669"/>
    <property type="project" value="TreeGrafter"/>
</dbReference>
<protein>
    <submittedName>
        <fullName evidence="3">TKL/TKL-ccin protein kinase</fullName>
    </submittedName>
</protein>
<dbReference type="EMBL" id="JACAZI010000036">
    <property type="protein sequence ID" value="KAF7328364.1"/>
    <property type="molecule type" value="Genomic_DNA"/>
</dbReference>
<name>A0A8H6WRL5_9AGAR</name>
<sequence length="683" mass="76171">MYSSVPIILEETTSILAAFIPSAEARASCFASLHLPVPELTQWSTLPAFLWRVVTLLEGTRAVFNSRWPSALIMPNAIKSDPNRARRDLLDLVVAEVQSTESSRNATPVVETIRSTQPEVTPRPLHRERQSIITTISSSLRPAHGNFQTIDSSRPQSSGGRNMRRDIDGATEKQAQPFENGNVPDVLSEESSGEKIFPVFAPIRTSNDLQSLRKHESNSSFVDGIQIARDHGHVMNEVNSNESEGVFPLTEESSGEEEIVLERFQAFSLPRSTPQGRTPMGHNPKASFERTLHGSSLTASPTPTLVHCPRPLKSWEESEVHVKDSGRTQGNASASPRAHGNNLFEGVREAGQIGGQHHPLPHSLGFLVRIKARRSHSVHWDNNWRPIVFRCRNLKECRAEKKHFYGATSLTDIYDLDLEGLITHDDPNRWPIAGGGHSDIYRGKLTLSSSRKIRVAIKMIRLPDYESSQLPAEELLIRLIREANIWSDLKHENVLPFIGVCDDARIAPCPVLISPFCGFGHVGRYLRKNPTANRDHLVYGVASGLKFLHDNDIVHGDLKVQNVLVDKRGVPCICDFGISKILNRRGYTTLSVGTVPYMAPELFLVIGRDNTSGGLPSTTKQSDVYSFALLALEILTSEPLKRRPSQAAVTSEALQSLRPKREDYDLRKVSSRYWLVLDRCWAF</sequence>
<dbReference type="AlphaFoldDB" id="A0A8H6WRL5"/>